<sequence>MEALGVSYIRTQIANVCFVKTGENGKETWVLIDAGIPGSKDQILNAVAERFGESARPEAIILTHGHFDHVGAVIDLAQHWDVPVYAHELELPYLTGKADYPEPDPTVGGGLVAYISPVFPHGGIDLGRRVHALPQNGSVPKMPGWCWIHTPGHTEGHVSLYRDEDGTLIAGDAFITTKQESLLSVLTQAREIHGPPAYFTPDWQSSWESVRKLRALHPRFAITGHGRPMSGQPLSDGLDRLAHEFDRIAIPHHGRYVH</sequence>
<dbReference type="InterPro" id="IPR036866">
    <property type="entry name" value="RibonucZ/Hydroxyglut_hydro"/>
</dbReference>
<gene>
    <name evidence="2" type="ORF">NZD86_17670</name>
</gene>
<evidence type="ECO:0000313" key="3">
    <source>
        <dbReference type="Proteomes" id="UP001164803"/>
    </source>
</evidence>
<name>A0ABY6Z8V0_9BACL</name>
<dbReference type="Pfam" id="PF00753">
    <property type="entry name" value="Lactamase_B"/>
    <property type="match status" value="1"/>
</dbReference>
<dbReference type="PANTHER" id="PTHR42951:SF17">
    <property type="entry name" value="METALLO-BETA-LACTAMASE DOMAIN-CONTAINING PROTEIN"/>
    <property type="match status" value="1"/>
</dbReference>
<dbReference type="EMBL" id="CP104064">
    <property type="protein sequence ID" value="WAH39257.1"/>
    <property type="molecule type" value="Genomic_DNA"/>
</dbReference>
<organism evidence="2 3">
    <name type="scientific">Alicyclobacillus dauci</name>
    <dbReference type="NCBI Taxonomy" id="1475485"/>
    <lineage>
        <taxon>Bacteria</taxon>
        <taxon>Bacillati</taxon>
        <taxon>Bacillota</taxon>
        <taxon>Bacilli</taxon>
        <taxon>Bacillales</taxon>
        <taxon>Alicyclobacillaceae</taxon>
        <taxon>Alicyclobacillus</taxon>
    </lineage>
</organism>
<evidence type="ECO:0000313" key="2">
    <source>
        <dbReference type="EMBL" id="WAH39257.1"/>
    </source>
</evidence>
<dbReference type="InterPro" id="IPR050855">
    <property type="entry name" value="NDM-1-like"/>
</dbReference>
<dbReference type="InterPro" id="IPR001279">
    <property type="entry name" value="Metallo-B-lactamas"/>
</dbReference>
<accession>A0ABY6Z8V0</accession>
<proteinExistence type="predicted"/>
<dbReference type="SMART" id="SM00849">
    <property type="entry name" value="Lactamase_B"/>
    <property type="match status" value="1"/>
</dbReference>
<keyword evidence="3" id="KW-1185">Reference proteome</keyword>
<dbReference type="CDD" id="cd07721">
    <property type="entry name" value="yflN-like_MBL-fold"/>
    <property type="match status" value="1"/>
</dbReference>
<dbReference type="Proteomes" id="UP001164803">
    <property type="component" value="Chromosome"/>
</dbReference>
<dbReference type="PANTHER" id="PTHR42951">
    <property type="entry name" value="METALLO-BETA-LACTAMASE DOMAIN-CONTAINING"/>
    <property type="match status" value="1"/>
</dbReference>
<dbReference type="SUPFAM" id="SSF56281">
    <property type="entry name" value="Metallo-hydrolase/oxidoreductase"/>
    <property type="match status" value="1"/>
</dbReference>
<evidence type="ECO:0000259" key="1">
    <source>
        <dbReference type="SMART" id="SM00849"/>
    </source>
</evidence>
<protein>
    <submittedName>
        <fullName evidence="2">MBL fold metallo-hydrolase</fullName>
    </submittedName>
</protein>
<dbReference type="Gene3D" id="3.60.15.10">
    <property type="entry name" value="Ribonuclease Z/Hydroxyacylglutathione hydrolase-like"/>
    <property type="match status" value="1"/>
</dbReference>
<feature type="domain" description="Metallo-beta-lactamase" evidence="1">
    <location>
        <begin position="13"/>
        <end position="225"/>
    </location>
</feature>
<reference evidence="2" key="1">
    <citation type="submission" date="2022-08" db="EMBL/GenBank/DDBJ databases">
        <title>Alicyclobacillus dauci DSM2870, complete genome.</title>
        <authorList>
            <person name="Wang Q."/>
            <person name="Cai R."/>
            <person name="Wang Z."/>
        </authorList>
    </citation>
    <scope>NUCLEOTIDE SEQUENCE</scope>
    <source>
        <strain evidence="2">DSM 28700</strain>
    </source>
</reference>
<dbReference type="RefSeq" id="WP_268046923.1">
    <property type="nucleotide sequence ID" value="NZ_CP104064.1"/>
</dbReference>